<organism evidence="2 3">
    <name type="scientific">Deinococcus arboris</name>
    <dbReference type="NCBI Taxonomy" id="2682977"/>
    <lineage>
        <taxon>Bacteria</taxon>
        <taxon>Thermotogati</taxon>
        <taxon>Deinococcota</taxon>
        <taxon>Deinococci</taxon>
        <taxon>Deinococcales</taxon>
        <taxon>Deinococcaceae</taxon>
        <taxon>Deinococcus</taxon>
    </lineage>
</organism>
<comment type="caution">
    <text evidence="2">The sequence shown here is derived from an EMBL/GenBank/DDBJ whole genome shotgun (WGS) entry which is preliminary data.</text>
</comment>
<dbReference type="Proteomes" id="UP000483286">
    <property type="component" value="Unassembled WGS sequence"/>
</dbReference>
<evidence type="ECO:0000259" key="1">
    <source>
        <dbReference type="Pfam" id="PF24722"/>
    </source>
</evidence>
<dbReference type="Pfam" id="PF24722">
    <property type="entry name" value="DUF7674"/>
    <property type="match status" value="1"/>
</dbReference>
<accession>A0A7C9I179</accession>
<feature type="domain" description="DUF7674" evidence="1">
    <location>
        <begin position="13"/>
        <end position="92"/>
    </location>
</feature>
<gene>
    <name evidence="2" type="ORF">GO986_19390</name>
</gene>
<dbReference type="EMBL" id="WQLB01000037">
    <property type="protein sequence ID" value="MVN88910.1"/>
    <property type="molecule type" value="Genomic_DNA"/>
</dbReference>
<protein>
    <recommendedName>
        <fullName evidence="1">DUF7674 domain-containing protein</fullName>
    </recommendedName>
</protein>
<proteinExistence type="predicted"/>
<evidence type="ECO:0000313" key="3">
    <source>
        <dbReference type="Proteomes" id="UP000483286"/>
    </source>
</evidence>
<name>A0A7C9I179_9DEIO</name>
<dbReference type="RefSeq" id="WP_157461131.1">
    <property type="nucleotide sequence ID" value="NZ_WQLB01000037.1"/>
</dbReference>
<dbReference type="AlphaFoldDB" id="A0A7C9I179"/>
<keyword evidence="3" id="KW-1185">Reference proteome</keyword>
<sequence>MSAVIDATHLQFLILQLIPEFEVDDERTSKGRPPSEAWLFMHLLDVVDPWVRAGDEARIQPIFALIERCQIEGTTAVANEACTCFLESLSNRLLITA</sequence>
<reference evidence="2 3" key="1">
    <citation type="submission" date="2019-12" db="EMBL/GenBank/DDBJ databases">
        <title>Deinococcus sp. HMF7620 Genome sequencing and assembly.</title>
        <authorList>
            <person name="Kang H."/>
            <person name="Kim H."/>
            <person name="Joh K."/>
        </authorList>
    </citation>
    <scope>NUCLEOTIDE SEQUENCE [LARGE SCALE GENOMIC DNA]</scope>
    <source>
        <strain evidence="2 3">HMF7620</strain>
    </source>
</reference>
<dbReference type="InterPro" id="IPR056091">
    <property type="entry name" value="DUF7674"/>
</dbReference>
<evidence type="ECO:0000313" key="2">
    <source>
        <dbReference type="EMBL" id="MVN88910.1"/>
    </source>
</evidence>